<organism evidence="1 2">
    <name type="scientific">Streptomyces scabiei</name>
    <dbReference type="NCBI Taxonomy" id="1930"/>
    <lineage>
        <taxon>Bacteria</taxon>
        <taxon>Bacillati</taxon>
        <taxon>Actinomycetota</taxon>
        <taxon>Actinomycetes</taxon>
        <taxon>Kitasatosporales</taxon>
        <taxon>Streptomycetaceae</taxon>
        <taxon>Streptomyces</taxon>
    </lineage>
</organism>
<dbReference type="Proteomes" id="UP000067448">
    <property type="component" value="Unassembled WGS sequence"/>
</dbReference>
<reference evidence="2" key="1">
    <citation type="submission" date="2015-11" db="EMBL/GenBank/DDBJ databases">
        <authorList>
            <consortium name="Cross-ministerial Strategic Innovation Promotion Program (SIP) consortium"/>
            <person name="Tomihama T."/>
            <person name="Ikenaga M."/>
            <person name="Sakai M."/>
            <person name="Okubo T."/>
            <person name="Ikeda S."/>
        </authorList>
    </citation>
    <scope>NUCLEOTIDE SEQUENCE [LARGE SCALE GENOMIC DNA]</scope>
    <source>
        <strain evidence="2">S58</strain>
    </source>
</reference>
<sequence>MGLGVRVARRVRVRGGLVAQFPAPLKAQALRA</sequence>
<protein>
    <submittedName>
        <fullName evidence="1">Uncharacterized protein</fullName>
    </submittedName>
</protein>
<dbReference type="EMBL" id="BCMM01000014">
    <property type="protein sequence ID" value="GAQ62975.1"/>
    <property type="molecule type" value="Genomic_DNA"/>
</dbReference>
<proteinExistence type="predicted"/>
<dbReference type="AlphaFoldDB" id="A0A117EDU0"/>
<evidence type="ECO:0000313" key="1">
    <source>
        <dbReference type="EMBL" id="GAQ62975.1"/>
    </source>
</evidence>
<accession>A0A117EDU0</accession>
<evidence type="ECO:0000313" key="2">
    <source>
        <dbReference type="Proteomes" id="UP000067448"/>
    </source>
</evidence>
<comment type="caution">
    <text evidence="1">The sequence shown here is derived from an EMBL/GenBank/DDBJ whole genome shotgun (WGS) entry which is preliminary data.</text>
</comment>
<name>A0A117EDU0_STRSC</name>
<gene>
    <name evidence="1" type="ORF">SsS58_03350</name>
</gene>
<reference evidence="2" key="3">
    <citation type="submission" date="2016-02" db="EMBL/GenBank/DDBJ databases">
        <title>Draft genome of pathogenic Streptomyces sp. in Japan.</title>
        <authorList>
            <person name="Tomihama T."/>
            <person name="Ikenaga M."/>
            <person name="Sakai M."/>
            <person name="Okubo T."/>
            <person name="Ikeda S."/>
        </authorList>
    </citation>
    <scope>NUCLEOTIDE SEQUENCE [LARGE SCALE GENOMIC DNA]</scope>
    <source>
        <strain evidence="2">S58</strain>
    </source>
</reference>
<reference evidence="1 2" key="2">
    <citation type="journal article" date="2016" name="Genome Announc.">
        <title>Draft Genome Sequences of Streptomyces scabiei S58, Streptomyces turgidiscabies T45, and Streptomyces acidiscabies a10, the Pathogens of Potato Common Scab, Isolated in Japan.</title>
        <authorList>
            <person name="Tomihama T."/>
            <person name="Nishi Y."/>
            <person name="Sakai M."/>
            <person name="Ikenaga M."/>
            <person name="Okubo T."/>
            <person name="Ikeda S."/>
        </authorList>
    </citation>
    <scope>NUCLEOTIDE SEQUENCE [LARGE SCALE GENOMIC DNA]</scope>
    <source>
        <strain evidence="1 2">S58</strain>
    </source>
</reference>